<dbReference type="GO" id="GO:0043709">
    <property type="term" value="P:cell adhesion involved in single-species biofilm formation"/>
    <property type="evidence" value="ECO:0007669"/>
    <property type="project" value="TreeGrafter"/>
</dbReference>
<sequence>MTPSMAAETRPWCLSIVAGGMAGQNFPLTDSVLIGRTGQVDITLGEASVSRRHCHLFRKRGGYWVADLGATNPTLVNGLQITLSPVFDGDMLRLGDLDARLLAPSNPDNPLPYGHREDSGVDSLTGIESRARFRQRMEESFDPKRGPDGLRMVALDLDHFKHVVDRFSLGAGDDALAAVGKLIQDQLPDGAYAGRIGGEEFALLLPDTGKDEAMRIAERLRTAIAAMQLLEDGEPISFTASVGVAAVRATDTKVDTLYARADSALYEAKRLGRNRVVAFPDA</sequence>
<gene>
    <name evidence="5" type="ORF">IFO71_10290</name>
</gene>
<organism evidence="5 6">
    <name type="scientific">Pseudomarimonas arenosa</name>
    <dbReference type="NCBI Taxonomy" id="2774145"/>
    <lineage>
        <taxon>Bacteria</taxon>
        <taxon>Pseudomonadati</taxon>
        <taxon>Pseudomonadota</taxon>
        <taxon>Gammaproteobacteria</taxon>
        <taxon>Lysobacterales</taxon>
        <taxon>Lysobacteraceae</taxon>
        <taxon>Pseudomarimonas</taxon>
    </lineage>
</organism>
<comment type="catalytic activity">
    <reaction evidence="2">
        <text>2 GTP = 3',3'-c-di-GMP + 2 diphosphate</text>
        <dbReference type="Rhea" id="RHEA:24898"/>
        <dbReference type="ChEBI" id="CHEBI:33019"/>
        <dbReference type="ChEBI" id="CHEBI:37565"/>
        <dbReference type="ChEBI" id="CHEBI:58805"/>
        <dbReference type="EC" id="2.7.7.65"/>
    </reaction>
</comment>
<dbReference type="InterPro" id="IPR000253">
    <property type="entry name" value="FHA_dom"/>
</dbReference>
<dbReference type="PANTHER" id="PTHR45138:SF9">
    <property type="entry name" value="DIGUANYLATE CYCLASE DGCM-RELATED"/>
    <property type="match status" value="1"/>
</dbReference>
<evidence type="ECO:0000256" key="1">
    <source>
        <dbReference type="ARBA" id="ARBA00012528"/>
    </source>
</evidence>
<keyword evidence="6" id="KW-1185">Reference proteome</keyword>
<dbReference type="PANTHER" id="PTHR45138">
    <property type="entry name" value="REGULATORY COMPONENTS OF SENSORY TRANSDUCTION SYSTEM"/>
    <property type="match status" value="1"/>
</dbReference>
<feature type="domain" description="FHA" evidence="3">
    <location>
        <begin position="32"/>
        <end position="81"/>
    </location>
</feature>
<dbReference type="SUPFAM" id="SSF49879">
    <property type="entry name" value="SMAD/FHA domain"/>
    <property type="match status" value="1"/>
</dbReference>
<dbReference type="InterPro" id="IPR050469">
    <property type="entry name" value="Diguanylate_Cyclase"/>
</dbReference>
<accession>A0AAW3ZJ73</accession>
<dbReference type="AlphaFoldDB" id="A0AAW3ZJ73"/>
<reference evidence="5 6" key="1">
    <citation type="submission" date="2020-09" db="EMBL/GenBank/DDBJ databases">
        <title>Pseudoxanthomonas sp. CAU 1598 isolated from sand of Yaerae Beach.</title>
        <authorList>
            <person name="Kim W."/>
        </authorList>
    </citation>
    <scope>NUCLEOTIDE SEQUENCE [LARGE SCALE GENOMIC DNA]</scope>
    <source>
        <strain evidence="5 6">CAU 1598</strain>
    </source>
</reference>
<dbReference type="SMART" id="SM00267">
    <property type="entry name" value="GGDEF"/>
    <property type="match status" value="1"/>
</dbReference>
<dbReference type="CDD" id="cd01949">
    <property type="entry name" value="GGDEF"/>
    <property type="match status" value="1"/>
</dbReference>
<dbReference type="PROSITE" id="PS50887">
    <property type="entry name" value="GGDEF"/>
    <property type="match status" value="1"/>
</dbReference>
<dbReference type="InterPro" id="IPR008984">
    <property type="entry name" value="SMAD_FHA_dom_sf"/>
</dbReference>
<evidence type="ECO:0000313" key="5">
    <source>
        <dbReference type="EMBL" id="MBD8526125.1"/>
    </source>
</evidence>
<dbReference type="Gene3D" id="2.60.200.20">
    <property type="match status" value="1"/>
</dbReference>
<dbReference type="EMBL" id="JACYTR010000017">
    <property type="protein sequence ID" value="MBD8526125.1"/>
    <property type="molecule type" value="Genomic_DNA"/>
</dbReference>
<name>A0AAW3ZJ73_9GAMM</name>
<dbReference type="Proteomes" id="UP000613768">
    <property type="component" value="Unassembled WGS sequence"/>
</dbReference>
<dbReference type="InterPro" id="IPR043128">
    <property type="entry name" value="Rev_trsase/Diguanyl_cyclase"/>
</dbReference>
<dbReference type="GO" id="GO:0052621">
    <property type="term" value="F:diguanylate cyclase activity"/>
    <property type="evidence" value="ECO:0007669"/>
    <property type="project" value="UniProtKB-EC"/>
</dbReference>
<dbReference type="InterPro" id="IPR000160">
    <property type="entry name" value="GGDEF_dom"/>
</dbReference>
<dbReference type="SMART" id="SM00240">
    <property type="entry name" value="FHA"/>
    <property type="match status" value="1"/>
</dbReference>
<dbReference type="CDD" id="cd00060">
    <property type="entry name" value="FHA"/>
    <property type="match status" value="1"/>
</dbReference>
<evidence type="ECO:0000313" key="6">
    <source>
        <dbReference type="Proteomes" id="UP000613768"/>
    </source>
</evidence>
<evidence type="ECO:0000259" key="4">
    <source>
        <dbReference type="PROSITE" id="PS50887"/>
    </source>
</evidence>
<protein>
    <recommendedName>
        <fullName evidence="1">diguanylate cyclase</fullName>
        <ecNumber evidence="1">2.7.7.65</ecNumber>
    </recommendedName>
</protein>
<dbReference type="NCBIfam" id="TIGR00254">
    <property type="entry name" value="GGDEF"/>
    <property type="match status" value="1"/>
</dbReference>
<feature type="domain" description="GGDEF" evidence="4">
    <location>
        <begin position="148"/>
        <end position="281"/>
    </location>
</feature>
<dbReference type="Gene3D" id="3.30.70.270">
    <property type="match status" value="1"/>
</dbReference>
<dbReference type="InterPro" id="IPR029787">
    <property type="entry name" value="Nucleotide_cyclase"/>
</dbReference>
<dbReference type="SUPFAM" id="SSF55073">
    <property type="entry name" value="Nucleotide cyclase"/>
    <property type="match status" value="1"/>
</dbReference>
<comment type="caution">
    <text evidence="5">The sequence shown here is derived from an EMBL/GenBank/DDBJ whole genome shotgun (WGS) entry which is preliminary data.</text>
</comment>
<dbReference type="EC" id="2.7.7.65" evidence="1"/>
<evidence type="ECO:0000259" key="3">
    <source>
        <dbReference type="PROSITE" id="PS50006"/>
    </source>
</evidence>
<dbReference type="Pfam" id="PF00498">
    <property type="entry name" value="FHA"/>
    <property type="match status" value="1"/>
</dbReference>
<dbReference type="GO" id="GO:1902201">
    <property type="term" value="P:negative regulation of bacterial-type flagellum-dependent cell motility"/>
    <property type="evidence" value="ECO:0007669"/>
    <property type="project" value="TreeGrafter"/>
</dbReference>
<dbReference type="PROSITE" id="PS50006">
    <property type="entry name" value="FHA_DOMAIN"/>
    <property type="match status" value="1"/>
</dbReference>
<evidence type="ECO:0000256" key="2">
    <source>
        <dbReference type="ARBA" id="ARBA00034247"/>
    </source>
</evidence>
<dbReference type="GO" id="GO:0005886">
    <property type="term" value="C:plasma membrane"/>
    <property type="evidence" value="ECO:0007669"/>
    <property type="project" value="TreeGrafter"/>
</dbReference>
<proteinExistence type="predicted"/>
<dbReference type="RefSeq" id="WP_192029547.1">
    <property type="nucleotide sequence ID" value="NZ_JACYTR010000017.1"/>
</dbReference>
<dbReference type="Pfam" id="PF00990">
    <property type="entry name" value="GGDEF"/>
    <property type="match status" value="1"/>
</dbReference>